<comment type="caution">
    <text evidence="2">The sequence shown here is derived from an EMBL/GenBank/DDBJ whole genome shotgun (WGS) entry which is preliminary data.</text>
</comment>
<dbReference type="AlphaFoldDB" id="A0A100WJ72"/>
<accession>A0A100WJ72</accession>
<dbReference type="Proteomes" id="UP000069443">
    <property type="component" value="Unassembled WGS sequence"/>
</dbReference>
<dbReference type="EMBL" id="BCSY01000111">
    <property type="protein sequence ID" value="GAS98813.1"/>
    <property type="molecule type" value="Genomic_DNA"/>
</dbReference>
<protein>
    <submittedName>
        <fullName evidence="2">Uncharacterized protein</fullName>
    </submittedName>
</protein>
<gene>
    <name evidence="2" type="ORF">RMCC_5778</name>
</gene>
<organism evidence="2 3">
    <name type="scientific">Mycolicibacterium canariasense</name>
    <name type="common">Mycobacterium canariasense</name>
    <dbReference type="NCBI Taxonomy" id="228230"/>
    <lineage>
        <taxon>Bacteria</taxon>
        <taxon>Bacillati</taxon>
        <taxon>Actinomycetota</taxon>
        <taxon>Actinomycetes</taxon>
        <taxon>Mycobacteriales</taxon>
        <taxon>Mycobacteriaceae</taxon>
        <taxon>Mycolicibacterium</taxon>
    </lineage>
</organism>
<evidence type="ECO:0000256" key="1">
    <source>
        <dbReference type="SAM" id="MobiDB-lite"/>
    </source>
</evidence>
<evidence type="ECO:0000313" key="2">
    <source>
        <dbReference type="EMBL" id="GAS98813.1"/>
    </source>
</evidence>
<dbReference type="STRING" id="228230.RMCC_5778"/>
<reference evidence="3" key="1">
    <citation type="journal article" date="2016" name="Genome Announc.">
        <title>Draft Genome Sequences of Five Rapidly Growing Mycobacterium Species, M. thermoresistibile, M. fortuitum subsp. acetamidolyticum, M. canariasense, M. brisbanense, and M. novocastrense.</title>
        <authorList>
            <person name="Katahira K."/>
            <person name="Ogura Y."/>
            <person name="Gotoh Y."/>
            <person name="Hayashi T."/>
        </authorList>
    </citation>
    <scope>NUCLEOTIDE SEQUENCE [LARGE SCALE GENOMIC DNA]</scope>
    <source>
        <strain evidence="3">JCM15298</strain>
    </source>
</reference>
<keyword evidence="3" id="KW-1185">Reference proteome</keyword>
<feature type="compositionally biased region" description="Basic and acidic residues" evidence="1">
    <location>
        <begin position="1"/>
        <end position="17"/>
    </location>
</feature>
<reference evidence="3" key="2">
    <citation type="submission" date="2016-02" db="EMBL/GenBank/DDBJ databases">
        <title>Draft genome sequence of five rapidly growing Mycobacterium species.</title>
        <authorList>
            <person name="Katahira K."/>
            <person name="Gotou Y."/>
            <person name="Iida K."/>
            <person name="Ogura Y."/>
            <person name="Hayashi T."/>
        </authorList>
    </citation>
    <scope>NUCLEOTIDE SEQUENCE [LARGE SCALE GENOMIC DNA]</scope>
    <source>
        <strain evidence="3">JCM15298</strain>
    </source>
</reference>
<name>A0A100WJ72_MYCCR</name>
<sequence>MVDLDNDRPGYRPDGKAAPRWQPDLQLVPAMLTVPRWPKRLTDYEPSDRSWIVAGLTLAGWSAEEITERIGGSIRLIRDIRSQPMTSLCTMMHEEIEKLTKELRLSQIDCAATQHALAQAAKEAERFKTQRDQVLRVQKTQPGKRVEQFACGCPKIERNIYRNKRGREYCRECGRIRLARYRDKKRSA</sequence>
<evidence type="ECO:0000313" key="3">
    <source>
        <dbReference type="Proteomes" id="UP000069443"/>
    </source>
</evidence>
<feature type="region of interest" description="Disordered" evidence="1">
    <location>
        <begin position="1"/>
        <end position="20"/>
    </location>
</feature>
<proteinExistence type="predicted"/>